<name>A0A078M6S5_9PSED</name>
<accession>A0A078M6S5</accession>
<gene>
    <name evidence="8" type="primary">mucB</name>
    <name evidence="8" type="ORF">BN1049_00286</name>
</gene>
<dbReference type="GO" id="GO:0045152">
    <property type="term" value="F:antisigma factor binding"/>
    <property type="evidence" value="ECO:0007669"/>
    <property type="project" value="TreeGrafter"/>
</dbReference>
<evidence type="ECO:0000313" key="8">
    <source>
        <dbReference type="EMBL" id="CEA01067.1"/>
    </source>
</evidence>
<dbReference type="OrthoDB" id="7067274at2"/>
<organism evidence="8">
    <name type="scientific">Pseudomonas saudimassiliensis</name>
    <dbReference type="NCBI Taxonomy" id="1461581"/>
    <lineage>
        <taxon>Bacteria</taxon>
        <taxon>Pseudomonadati</taxon>
        <taxon>Pseudomonadota</taxon>
        <taxon>Gammaproteobacteria</taxon>
        <taxon>Pseudomonadales</taxon>
        <taxon>Pseudomonadaceae</taxon>
        <taxon>Pseudomonas</taxon>
    </lineage>
</organism>
<evidence type="ECO:0000256" key="5">
    <source>
        <dbReference type="SAM" id="SignalP"/>
    </source>
</evidence>
<dbReference type="Gene3D" id="2.50.20.10">
    <property type="entry name" value="Lipoprotein localisation LolA/LolB/LppX"/>
    <property type="match status" value="1"/>
</dbReference>
<dbReference type="AlphaFoldDB" id="A0A078M6S5"/>
<reference evidence="8" key="1">
    <citation type="submission" date="2014-07" db="EMBL/GenBank/DDBJ databases">
        <authorList>
            <person name="Urmite Genomes Urmite Genomes"/>
        </authorList>
    </citation>
    <scope>NUCLEOTIDE SEQUENCE</scope>
    <source>
        <strain evidence="8">12M76_air</strain>
    </source>
</reference>
<evidence type="ECO:0000259" key="7">
    <source>
        <dbReference type="Pfam" id="PF17188"/>
    </source>
</evidence>
<dbReference type="GO" id="GO:0030288">
    <property type="term" value="C:outer membrane-bounded periplasmic space"/>
    <property type="evidence" value="ECO:0007669"/>
    <property type="project" value="TreeGrafter"/>
</dbReference>
<keyword evidence="3 5" id="KW-0732">Signal</keyword>
<dbReference type="InterPro" id="IPR033434">
    <property type="entry name" value="MucB/RseB_N"/>
</dbReference>
<evidence type="ECO:0000256" key="2">
    <source>
        <dbReference type="ARBA" id="ARBA00008150"/>
    </source>
</evidence>
<dbReference type="EMBL" id="LM997413">
    <property type="protein sequence ID" value="CEA01067.1"/>
    <property type="molecule type" value="Genomic_DNA"/>
</dbReference>
<comment type="subcellular location">
    <subcellularLocation>
        <location evidence="1">Periplasm</location>
    </subcellularLocation>
</comment>
<dbReference type="PANTHER" id="PTHR38782:SF1">
    <property type="entry name" value="SIGMA-E FACTOR REGULATORY PROTEIN RSEB"/>
    <property type="match status" value="1"/>
</dbReference>
<dbReference type="PANTHER" id="PTHR38782">
    <property type="match status" value="1"/>
</dbReference>
<dbReference type="Pfam" id="PF17188">
    <property type="entry name" value="MucB_RseB_C"/>
    <property type="match status" value="1"/>
</dbReference>
<feature type="domain" description="MucB/RseB N-terminal" evidence="6">
    <location>
        <begin position="28"/>
        <end position="190"/>
    </location>
</feature>
<dbReference type="GO" id="GO:0032885">
    <property type="term" value="P:regulation of polysaccharide biosynthetic process"/>
    <property type="evidence" value="ECO:0007669"/>
    <property type="project" value="TreeGrafter"/>
</dbReference>
<dbReference type="PIRSF" id="PIRSF005427">
    <property type="entry name" value="RseB"/>
    <property type="match status" value="1"/>
</dbReference>
<dbReference type="CDD" id="cd16327">
    <property type="entry name" value="RseB"/>
    <property type="match status" value="1"/>
</dbReference>
<evidence type="ECO:0000259" key="6">
    <source>
        <dbReference type="Pfam" id="PF03888"/>
    </source>
</evidence>
<dbReference type="PATRIC" id="fig|1461581.3.peg.280"/>
<feature type="signal peptide" evidence="5">
    <location>
        <begin position="1"/>
        <end position="24"/>
    </location>
</feature>
<keyword evidence="4" id="KW-0574">Periplasm</keyword>
<feature type="chain" id="PRO_5007377891" evidence="5">
    <location>
        <begin position="25"/>
        <end position="318"/>
    </location>
</feature>
<dbReference type="InterPro" id="IPR005588">
    <property type="entry name" value="MucB_RseB"/>
</dbReference>
<dbReference type="InterPro" id="IPR033436">
    <property type="entry name" value="MucB/RseB_C"/>
</dbReference>
<sequence>MSRLKYVLGWSGLATLLLSSSLAAKDSLQWLERMERAAREQSYHGAYVYERSGIFTTQNIWRRVDDGQVHERLVQSAGRHQEWVRRDGRLVCATSLTEGRTPQNVPHLGKDVSKLAQWYGLRVLGDTHIASRPVTVVSVQPLDAFRYAYELYLDKETGLLLKSLLVDDSRELLERFQFATVSFDRPSRQDLQPGSSCLELPAPVEIATDDVTFWEPLWLPPGFSLGHREVQTLKGSEAPIATQIYTDGLARFTLFIEPLGRDSLAEDLRAQLGPTVAVSRRLVAEDNLYLATVVGEIPPMTAERIAESLSQAVTGTQR</sequence>
<dbReference type="Gene3D" id="3.30.200.100">
    <property type="entry name" value="MucB/RseB, C-terminal domain"/>
    <property type="match status" value="1"/>
</dbReference>
<protein>
    <submittedName>
        <fullName evidence="8">Sigma factor AlgU regulatory protein MucB</fullName>
    </submittedName>
</protein>
<dbReference type="Pfam" id="PF03888">
    <property type="entry name" value="MucB_RseB"/>
    <property type="match status" value="1"/>
</dbReference>
<evidence type="ECO:0000256" key="3">
    <source>
        <dbReference type="ARBA" id="ARBA00022729"/>
    </source>
</evidence>
<evidence type="ECO:0000256" key="1">
    <source>
        <dbReference type="ARBA" id="ARBA00004418"/>
    </source>
</evidence>
<evidence type="ECO:0000256" key="4">
    <source>
        <dbReference type="ARBA" id="ARBA00022764"/>
    </source>
</evidence>
<dbReference type="RefSeq" id="WP_158023866.1">
    <property type="nucleotide sequence ID" value="NZ_LK391969.1"/>
</dbReference>
<comment type="similarity">
    <text evidence="2">Belongs to the RseB family.</text>
</comment>
<proteinExistence type="inferred from homology"/>
<dbReference type="InterPro" id="IPR038484">
    <property type="entry name" value="MucB/RseB_C_sf"/>
</dbReference>
<feature type="domain" description="MucB/RseB C-terminal" evidence="7">
    <location>
        <begin position="212"/>
        <end position="309"/>
    </location>
</feature>
<dbReference type="EMBL" id="LK391969">
    <property type="protein sequence ID" value="CEF25384.1"/>
    <property type="molecule type" value="Genomic_DNA"/>
</dbReference>